<dbReference type="Proteomes" id="UP001597296">
    <property type="component" value="Unassembled WGS sequence"/>
</dbReference>
<dbReference type="InterPro" id="IPR000715">
    <property type="entry name" value="Glycosyl_transferase_4"/>
</dbReference>
<evidence type="ECO:0000256" key="1">
    <source>
        <dbReference type="ARBA" id="ARBA00004651"/>
    </source>
</evidence>
<keyword evidence="2" id="KW-1003">Cell membrane</keyword>
<dbReference type="EMBL" id="JBHUIY010000003">
    <property type="protein sequence ID" value="MFD2232622.1"/>
    <property type="molecule type" value="Genomic_DNA"/>
</dbReference>
<gene>
    <name evidence="8" type="ORF">ACFSNB_02265</name>
</gene>
<dbReference type="RefSeq" id="WP_377314101.1">
    <property type="nucleotide sequence ID" value="NZ_JBHUIY010000003.1"/>
</dbReference>
<evidence type="ECO:0000256" key="5">
    <source>
        <dbReference type="ARBA" id="ARBA00022989"/>
    </source>
</evidence>
<evidence type="ECO:0000256" key="2">
    <source>
        <dbReference type="ARBA" id="ARBA00022475"/>
    </source>
</evidence>
<keyword evidence="3" id="KW-0808">Transferase</keyword>
<sequence length="338" mass="34981">MNDAADPATLTVLAGLIAFAFSALGTRVVLDWLRDRQILDHPNQRSSHSLPVPRGGGLAVTPAVTLVWIGLASVTGAIGPLALALGALGLMALSWLDDRAGLPPLPRFTAQAVLVGAGLALLDPAALVFQGALPLWADRLLAGLGWLWFLNLYNFMDGIDGITGSETACLGAGIIVVAILAGLGAGMMPFAAALAAAGLGFLLWNWPPAKLFLGDCGSIPLGFLLGGLLIGLAIEGQLVAALILPGAYLADATLTLVWRLIDGEKVWQPHRRHFYQRAVRGGRSHRAVVLAIIAANLLLIGWAGLAATGSPLPAGLGAVVTVAGLLALLTRWSNGVRR</sequence>
<name>A0ABW5C9I4_9PROT</name>
<keyword evidence="5 7" id="KW-1133">Transmembrane helix</keyword>
<dbReference type="CDD" id="cd06854">
    <property type="entry name" value="GT_WbpL_WbcO_like"/>
    <property type="match status" value="1"/>
</dbReference>
<evidence type="ECO:0000256" key="7">
    <source>
        <dbReference type="SAM" id="Phobius"/>
    </source>
</evidence>
<comment type="caution">
    <text evidence="8">The sequence shown here is derived from an EMBL/GenBank/DDBJ whole genome shotgun (WGS) entry which is preliminary data.</text>
</comment>
<feature type="transmembrane region" description="Helical" evidence="7">
    <location>
        <begin position="12"/>
        <end position="30"/>
    </location>
</feature>
<feature type="transmembrane region" description="Helical" evidence="7">
    <location>
        <begin position="311"/>
        <end position="329"/>
    </location>
</feature>
<evidence type="ECO:0000313" key="9">
    <source>
        <dbReference type="Proteomes" id="UP001597296"/>
    </source>
</evidence>
<evidence type="ECO:0000313" key="8">
    <source>
        <dbReference type="EMBL" id="MFD2232622.1"/>
    </source>
</evidence>
<keyword evidence="4 7" id="KW-0812">Transmembrane</keyword>
<evidence type="ECO:0000256" key="6">
    <source>
        <dbReference type="ARBA" id="ARBA00023136"/>
    </source>
</evidence>
<feature type="transmembrane region" description="Helical" evidence="7">
    <location>
        <begin position="77"/>
        <end position="96"/>
    </location>
</feature>
<protein>
    <submittedName>
        <fullName evidence="8">Glycosyltransferase family 4 protein</fullName>
    </submittedName>
</protein>
<evidence type="ECO:0000256" key="4">
    <source>
        <dbReference type="ARBA" id="ARBA00022692"/>
    </source>
</evidence>
<comment type="subcellular location">
    <subcellularLocation>
        <location evidence="1">Cell membrane</location>
        <topology evidence="1">Multi-pass membrane protein</topology>
    </subcellularLocation>
</comment>
<evidence type="ECO:0000256" key="3">
    <source>
        <dbReference type="ARBA" id="ARBA00022679"/>
    </source>
</evidence>
<feature type="transmembrane region" description="Helical" evidence="7">
    <location>
        <begin position="211"/>
        <end position="234"/>
    </location>
</feature>
<reference evidence="9" key="1">
    <citation type="journal article" date="2019" name="Int. J. Syst. Evol. Microbiol.">
        <title>The Global Catalogue of Microorganisms (GCM) 10K type strain sequencing project: providing services to taxonomists for standard genome sequencing and annotation.</title>
        <authorList>
            <consortium name="The Broad Institute Genomics Platform"/>
            <consortium name="The Broad Institute Genome Sequencing Center for Infectious Disease"/>
            <person name="Wu L."/>
            <person name="Ma J."/>
        </authorList>
    </citation>
    <scope>NUCLEOTIDE SEQUENCE [LARGE SCALE GENOMIC DNA]</scope>
    <source>
        <strain evidence="9">KCTC 15012</strain>
    </source>
</reference>
<dbReference type="PANTHER" id="PTHR22926:SF3">
    <property type="entry name" value="UNDECAPRENYL-PHOSPHATE ALPHA-N-ACETYLGLUCOSAMINYL 1-PHOSPHATE TRANSFERASE"/>
    <property type="match status" value="1"/>
</dbReference>
<feature type="transmembrane region" description="Helical" evidence="7">
    <location>
        <begin position="135"/>
        <end position="155"/>
    </location>
</feature>
<dbReference type="Pfam" id="PF00953">
    <property type="entry name" value="Glycos_transf_4"/>
    <property type="match status" value="1"/>
</dbReference>
<proteinExistence type="predicted"/>
<dbReference type="PANTHER" id="PTHR22926">
    <property type="entry name" value="PHOSPHO-N-ACETYLMURAMOYL-PENTAPEPTIDE-TRANSFERASE"/>
    <property type="match status" value="1"/>
</dbReference>
<keyword evidence="9" id="KW-1185">Reference proteome</keyword>
<feature type="transmembrane region" description="Helical" evidence="7">
    <location>
        <begin position="108"/>
        <end position="129"/>
    </location>
</feature>
<accession>A0ABW5C9I4</accession>
<feature type="transmembrane region" description="Helical" evidence="7">
    <location>
        <begin position="51"/>
        <end position="71"/>
    </location>
</feature>
<feature type="transmembrane region" description="Helical" evidence="7">
    <location>
        <begin position="287"/>
        <end position="305"/>
    </location>
</feature>
<feature type="transmembrane region" description="Helical" evidence="7">
    <location>
        <begin position="240"/>
        <end position="261"/>
    </location>
</feature>
<feature type="transmembrane region" description="Helical" evidence="7">
    <location>
        <begin position="187"/>
        <end position="204"/>
    </location>
</feature>
<keyword evidence="6 7" id="KW-0472">Membrane</keyword>
<organism evidence="8 9">
    <name type="scientific">Phaeospirillum tilakii</name>
    <dbReference type="NCBI Taxonomy" id="741673"/>
    <lineage>
        <taxon>Bacteria</taxon>
        <taxon>Pseudomonadati</taxon>
        <taxon>Pseudomonadota</taxon>
        <taxon>Alphaproteobacteria</taxon>
        <taxon>Rhodospirillales</taxon>
        <taxon>Rhodospirillaceae</taxon>
        <taxon>Phaeospirillum</taxon>
    </lineage>
</organism>